<accession>A0ABQ0QIC7</accession>
<evidence type="ECO:0000256" key="12">
    <source>
        <dbReference type="SAM" id="SignalP"/>
    </source>
</evidence>
<organism evidence="14 15">
    <name type="scientific">Neokomagataea tanensis NBRC 106556</name>
    <dbReference type="NCBI Taxonomy" id="1223519"/>
    <lineage>
        <taxon>Bacteria</taxon>
        <taxon>Pseudomonadati</taxon>
        <taxon>Pseudomonadota</taxon>
        <taxon>Alphaproteobacteria</taxon>
        <taxon>Acetobacterales</taxon>
        <taxon>Acetobacteraceae</taxon>
        <taxon>Neokomagataea</taxon>
    </lineage>
</organism>
<evidence type="ECO:0000256" key="1">
    <source>
        <dbReference type="ARBA" id="ARBA00003330"/>
    </source>
</evidence>
<feature type="domain" description="Thioredoxin" evidence="13">
    <location>
        <begin position="34"/>
        <end position="186"/>
    </location>
</feature>
<keyword evidence="15" id="KW-1185">Reference proteome</keyword>
<sequence>MRRFFALSLKYAMVFGSIALGASAVLPQTAHAALETNSLAPDFSATASIGGHEISFHLKEALQKGPVVLYFYPAAFTKGCTIEAHDFADAVPDFKAAGASIFGISMDPIAKLDKFSVSECRSAFGVIADPDGKITNSYKAKMPLLHMASRTSYVIAQNGRVVLTYASMSPDEHVERTLAAVKALQNTKPPSSPQ</sequence>
<evidence type="ECO:0000259" key="13">
    <source>
        <dbReference type="PROSITE" id="PS51352"/>
    </source>
</evidence>
<evidence type="ECO:0000256" key="7">
    <source>
        <dbReference type="ARBA" id="ARBA00023284"/>
    </source>
</evidence>
<evidence type="ECO:0000256" key="9">
    <source>
        <dbReference type="ARBA" id="ARBA00038489"/>
    </source>
</evidence>
<proteinExistence type="inferred from homology"/>
<name>A0ABQ0QIC7_9PROT</name>
<dbReference type="InterPro" id="IPR013766">
    <property type="entry name" value="Thioredoxin_domain"/>
</dbReference>
<dbReference type="InterPro" id="IPR036249">
    <property type="entry name" value="Thioredoxin-like_sf"/>
</dbReference>
<comment type="catalytic activity">
    <reaction evidence="11">
        <text>a hydroperoxide + [thioredoxin]-dithiol = an alcohol + [thioredoxin]-disulfide + H2O</text>
        <dbReference type="Rhea" id="RHEA:62620"/>
        <dbReference type="Rhea" id="RHEA-COMP:10698"/>
        <dbReference type="Rhea" id="RHEA-COMP:10700"/>
        <dbReference type="ChEBI" id="CHEBI:15377"/>
        <dbReference type="ChEBI" id="CHEBI:29950"/>
        <dbReference type="ChEBI" id="CHEBI:30879"/>
        <dbReference type="ChEBI" id="CHEBI:35924"/>
        <dbReference type="ChEBI" id="CHEBI:50058"/>
        <dbReference type="EC" id="1.11.1.24"/>
    </reaction>
</comment>
<evidence type="ECO:0000256" key="10">
    <source>
        <dbReference type="ARBA" id="ARBA00042639"/>
    </source>
</evidence>
<dbReference type="InterPro" id="IPR050924">
    <property type="entry name" value="Peroxiredoxin_BCP/PrxQ"/>
</dbReference>
<evidence type="ECO:0000256" key="6">
    <source>
        <dbReference type="ARBA" id="ARBA00023157"/>
    </source>
</evidence>
<dbReference type="EC" id="1.11.1.24" evidence="2"/>
<evidence type="ECO:0000256" key="3">
    <source>
        <dbReference type="ARBA" id="ARBA00022559"/>
    </source>
</evidence>
<dbReference type="GO" id="GO:0004601">
    <property type="term" value="F:peroxidase activity"/>
    <property type="evidence" value="ECO:0007669"/>
    <property type="project" value="UniProtKB-KW"/>
</dbReference>
<keyword evidence="4" id="KW-0049">Antioxidant</keyword>
<gene>
    <name evidence="14" type="ORF">AA106556_0882</name>
</gene>
<dbReference type="Pfam" id="PF00578">
    <property type="entry name" value="AhpC-TSA"/>
    <property type="match status" value="1"/>
</dbReference>
<evidence type="ECO:0000256" key="4">
    <source>
        <dbReference type="ARBA" id="ARBA00022862"/>
    </source>
</evidence>
<keyword evidence="5" id="KW-0560">Oxidoreductase</keyword>
<dbReference type="SUPFAM" id="SSF52833">
    <property type="entry name" value="Thioredoxin-like"/>
    <property type="match status" value="1"/>
</dbReference>
<dbReference type="EMBL" id="BAQB01000009">
    <property type="protein sequence ID" value="GBR45762.1"/>
    <property type="molecule type" value="Genomic_DNA"/>
</dbReference>
<comment type="function">
    <text evidence="1">Thiol-specific peroxidase that catalyzes the reduction of hydrogen peroxide and organic hydroperoxides to water and alcohols, respectively. Plays a role in cell protection against oxidative stress by detoxifying peroxides and as sensor of hydrogen peroxide-mediated signaling events.</text>
</comment>
<evidence type="ECO:0000313" key="14">
    <source>
        <dbReference type="EMBL" id="GBR45762.1"/>
    </source>
</evidence>
<evidence type="ECO:0000256" key="5">
    <source>
        <dbReference type="ARBA" id="ARBA00023002"/>
    </source>
</evidence>
<keyword evidence="6" id="KW-1015">Disulfide bond</keyword>
<dbReference type="PANTHER" id="PTHR42801:SF4">
    <property type="entry name" value="AHPC_TSA FAMILY PROTEIN"/>
    <property type="match status" value="1"/>
</dbReference>
<feature type="chain" id="PRO_5046415512" description="thioredoxin-dependent peroxiredoxin" evidence="12">
    <location>
        <begin position="33"/>
        <end position="194"/>
    </location>
</feature>
<evidence type="ECO:0000256" key="8">
    <source>
        <dbReference type="ARBA" id="ARBA00032824"/>
    </source>
</evidence>
<dbReference type="Proteomes" id="UP001062443">
    <property type="component" value="Unassembled WGS sequence"/>
</dbReference>
<evidence type="ECO:0000313" key="15">
    <source>
        <dbReference type="Proteomes" id="UP001062443"/>
    </source>
</evidence>
<evidence type="ECO:0000256" key="2">
    <source>
        <dbReference type="ARBA" id="ARBA00013017"/>
    </source>
</evidence>
<dbReference type="PROSITE" id="PS51352">
    <property type="entry name" value="THIOREDOXIN_2"/>
    <property type="match status" value="1"/>
</dbReference>
<dbReference type="CDD" id="cd03017">
    <property type="entry name" value="PRX_BCP"/>
    <property type="match status" value="1"/>
</dbReference>
<keyword evidence="12" id="KW-0732">Signal</keyword>
<evidence type="ECO:0000256" key="11">
    <source>
        <dbReference type="ARBA" id="ARBA00049091"/>
    </source>
</evidence>
<keyword evidence="3 14" id="KW-0575">Peroxidase</keyword>
<feature type="signal peptide" evidence="12">
    <location>
        <begin position="1"/>
        <end position="32"/>
    </location>
</feature>
<dbReference type="InterPro" id="IPR000866">
    <property type="entry name" value="AhpC/TSA"/>
</dbReference>
<protein>
    <recommendedName>
        <fullName evidence="2">thioredoxin-dependent peroxiredoxin</fullName>
        <ecNumber evidence="2">1.11.1.24</ecNumber>
    </recommendedName>
    <alternativeName>
        <fullName evidence="8">Thioredoxin peroxidase</fullName>
    </alternativeName>
    <alternativeName>
        <fullName evidence="10">Thioredoxin-dependent peroxiredoxin Bcp</fullName>
    </alternativeName>
</protein>
<comment type="similarity">
    <text evidence="9">Belongs to the peroxiredoxin family. BCP/PrxQ subfamily.</text>
</comment>
<dbReference type="Gene3D" id="3.40.30.10">
    <property type="entry name" value="Glutaredoxin"/>
    <property type="match status" value="1"/>
</dbReference>
<comment type="caution">
    <text evidence="14">The sequence shown here is derived from an EMBL/GenBank/DDBJ whole genome shotgun (WGS) entry which is preliminary data.</text>
</comment>
<reference evidence="14" key="1">
    <citation type="submission" date="2013-04" db="EMBL/GenBank/DDBJ databases">
        <title>The genome sequencing project of 58 acetic acid bacteria.</title>
        <authorList>
            <person name="Okamoto-Kainuma A."/>
            <person name="Ishikawa M."/>
            <person name="Umino S."/>
            <person name="Koizumi Y."/>
            <person name="Shiwa Y."/>
            <person name="Yoshikawa H."/>
            <person name="Matsutani M."/>
            <person name="Matsushita K."/>
        </authorList>
    </citation>
    <scope>NUCLEOTIDE SEQUENCE</scope>
    <source>
        <strain evidence="14">NBRC 106556</strain>
    </source>
</reference>
<dbReference type="PANTHER" id="PTHR42801">
    <property type="entry name" value="THIOREDOXIN-DEPENDENT PEROXIDE REDUCTASE"/>
    <property type="match status" value="1"/>
</dbReference>
<keyword evidence="7" id="KW-0676">Redox-active center</keyword>